<dbReference type="AlphaFoldDB" id="A0A0C9XF85"/>
<feature type="compositionally biased region" description="Polar residues" evidence="1">
    <location>
        <begin position="111"/>
        <end position="120"/>
    </location>
</feature>
<protein>
    <recommendedName>
        <fullName evidence="2">TUG ubiquitin-like domain-containing protein</fullName>
    </recommendedName>
</protein>
<evidence type="ECO:0000259" key="2">
    <source>
        <dbReference type="Pfam" id="PF11470"/>
    </source>
</evidence>
<dbReference type="Pfam" id="PF11470">
    <property type="entry name" value="TUG-UBL1"/>
    <property type="match status" value="1"/>
</dbReference>
<evidence type="ECO:0000256" key="1">
    <source>
        <dbReference type="SAM" id="MobiDB-lite"/>
    </source>
</evidence>
<feature type="compositionally biased region" description="Basic and acidic residues" evidence="1">
    <location>
        <begin position="195"/>
        <end position="213"/>
    </location>
</feature>
<dbReference type="EMBL" id="KN838777">
    <property type="protein sequence ID" value="KIJ94832.1"/>
    <property type="molecule type" value="Genomic_DNA"/>
</dbReference>
<dbReference type="OrthoDB" id="3262817at2759"/>
<reference evidence="3 4" key="1">
    <citation type="submission" date="2014-04" db="EMBL/GenBank/DDBJ databases">
        <authorList>
            <consortium name="DOE Joint Genome Institute"/>
            <person name="Kuo A."/>
            <person name="Kohler A."/>
            <person name="Nagy L.G."/>
            <person name="Floudas D."/>
            <person name="Copeland A."/>
            <person name="Barry K.W."/>
            <person name="Cichocki N."/>
            <person name="Veneault-Fourrey C."/>
            <person name="LaButti K."/>
            <person name="Lindquist E.A."/>
            <person name="Lipzen A."/>
            <person name="Lundell T."/>
            <person name="Morin E."/>
            <person name="Murat C."/>
            <person name="Sun H."/>
            <person name="Tunlid A."/>
            <person name="Henrissat B."/>
            <person name="Grigoriev I.V."/>
            <person name="Hibbett D.S."/>
            <person name="Martin F."/>
            <person name="Nordberg H.P."/>
            <person name="Cantor M.N."/>
            <person name="Hua S.X."/>
        </authorList>
    </citation>
    <scope>NUCLEOTIDE SEQUENCE [LARGE SCALE GENOMIC DNA]</scope>
    <source>
        <strain evidence="3 4">LaAM-08-1</strain>
    </source>
</reference>
<dbReference type="STRING" id="1095629.A0A0C9XF85"/>
<gene>
    <name evidence="3" type="ORF">K443DRAFT_683463</name>
</gene>
<dbReference type="InterPro" id="IPR029071">
    <property type="entry name" value="Ubiquitin-like_domsf"/>
</dbReference>
<sequence length="378" mass="41066">MHFSSTLNPLSKSNGDVPIGIISYEGKRKFVLKTETFEDMIELVRGYFNIAQDSAFIKLETSTLDVCQGRSIEVDASAWVHMWRVLDEISVVVAPDNRTVVLVEANAPVTTSVPATSPSVPTAVLSPKQGRYTTPVTGGGALTTTSPSISTTTLPPNQEQPTPPLAGGSVLTTSPSLRVKGLPVERANKTPPTVLRDKRDNDESTMDELREDSATDGQANDAPSWFILSSPADKVKPKVNLEKKLNTTTAADGSNTWERKKARAQAAAPVEQNDVFTSTKEIGTNEVGNLPNERFSISIRGPDGRSLDFRLKKSHTVQKVLFTACKYFKVDFRRGCLCQDGAEYPLNNSDTVMQAGLMNGSNVVLYVDNQPESESGEE</sequence>
<dbReference type="Proteomes" id="UP000054477">
    <property type="component" value="Unassembled WGS sequence"/>
</dbReference>
<dbReference type="Gene3D" id="3.10.20.90">
    <property type="entry name" value="Phosphatidylinositol 3-kinase Catalytic Subunit, Chain A, domain 1"/>
    <property type="match status" value="1"/>
</dbReference>
<feature type="domain" description="TUG ubiquitin-like" evidence="2">
    <location>
        <begin position="302"/>
        <end position="365"/>
    </location>
</feature>
<accession>A0A0C9XF85</accession>
<proteinExistence type="predicted"/>
<reference evidence="4" key="2">
    <citation type="submission" date="2015-01" db="EMBL/GenBank/DDBJ databases">
        <title>Evolutionary Origins and Diversification of the Mycorrhizal Mutualists.</title>
        <authorList>
            <consortium name="DOE Joint Genome Institute"/>
            <consortium name="Mycorrhizal Genomics Consortium"/>
            <person name="Kohler A."/>
            <person name="Kuo A."/>
            <person name="Nagy L.G."/>
            <person name="Floudas D."/>
            <person name="Copeland A."/>
            <person name="Barry K.W."/>
            <person name="Cichocki N."/>
            <person name="Veneault-Fourrey C."/>
            <person name="LaButti K."/>
            <person name="Lindquist E.A."/>
            <person name="Lipzen A."/>
            <person name="Lundell T."/>
            <person name="Morin E."/>
            <person name="Murat C."/>
            <person name="Riley R."/>
            <person name="Ohm R."/>
            <person name="Sun H."/>
            <person name="Tunlid A."/>
            <person name="Henrissat B."/>
            <person name="Grigoriev I.V."/>
            <person name="Hibbett D.S."/>
            <person name="Martin F."/>
        </authorList>
    </citation>
    <scope>NUCLEOTIDE SEQUENCE [LARGE SCALE GENOMIC DNA]</scope>
    <source>
        <strain evidence="4">LaAM-08-1</strain>
    </source>
</reference>
<dbReference type="HOGENOM" id="CLU_723731_0_0_1"/>
<evidence type="ECO:0000313" key="3">
    <source>
        <dbReference type="EMBL" id="KIJ94832.1"/>
    </source>
</evidence>
<dbReference type="SUPFAM" id="SSF54236">
    <property type="entry name" value="Ubiquitin-like"/>
    <property type="match status" value="1"/>
</dbReference>
<keyword evidence="4" id="KW-1185">Reference proteome</keyword>
<name>A0A0C9XF85_9AGAR</name>
<feature type="region of interest" description="Disordered" evidence="1">
    <location>
        <begin position="111"/>
        <end position="223"/>
    </location>
</feature>
<feature type="compositionally biased region" description="Low complexity" evidence="1">
    <location>
        <begin position="142"/>
        <end position="156"/>
    </location>
</feature>
<dbReference type="InterPro" id="IPR021569">
    <property type="entry name" value="TUG-UBL1"/>
</dbReference>
<evidence type="ECO:0000313" key="4">
    <source>
        <dbReference type="Proteomes" id="UP000054477"/>
    </source>
</evidence>
<organism evidence="3 4">
    <name type="scientific">Laccaria amethystina LaAM-08-1</name>
    <dbReference type="NCBI Taxonomy" id="1095629"/>
    <lineage>
        <taxon>Eukaryota</taxon>
        <taxon>Fungi</taxon>
        <taxon>Dikarya</taxon>
        <taxon>Basidiomycota</taxon>
        <taxon>Agaricomycotina</taxon>
        <taxon>Agaricomycetes</taxon>
        <taxon>Agaricomycetidae</taxon>
        <taxon>Agaricales</taxon>
        <taxon>Agaricineae</taxon>
        <taxon>Hydnangiaceae</taxon>
        <taxon>Laccaria</taxon>
    </lineage>
</organism>